<dbReference type="SUPFAM" id="SSF56112">
    <property type="entry name" value="Protein kinase-like (PK-like)"/>
    <property type="match status" value="1"/>
</dbReference>
<keyword evidence="2 8" id="KW-0723">Serine/threonine-protein kinase</keyword>
<keyword evidence="6 7" id="KW-0067">ATP-binding</keyword>
<evidence type="ECO:0000256" key="2">
    <source>
        <dbReference type="ARBA" id="ARBA00022527"/>
    </source>
</evidence>
<evidence type="ECO:0000313" key="12">
    <source>
        <dbReference type="Proteomes" id="UP000309038"/>
    </source>
</evidence>
<dbReference type="Gene3D" id="1.10.510.10">
    <property type="entry name" value="Transferase(Phosphotransferase) domain 1"/>
    <property type="match status" value="1"/>
</dbReference>
<gene>
    <name evidence="11" type="ORF">EW026_g2644</name>
</gene>
<dbReference type="InterPro" id="IPR001245">
    <property type="entry name" value="Ser-Thr/Tyr_kinase_cat_dom"/>
</dbReference>
<organism evidence="11 12">
    <name type="scientific">Hermanssonia centrifuga</name>
    <dbReference type="NCBI Taxonomy" id="98765"/>
    <lineage>
        <taxon>Eukaryota</taxon>
        <taxon>Fungi</taxon>
        <taxon>Dikarya</taxon>
        <taxon>Basidiomycota</taxon>
        <taxon>Agaricomycotina</taxon>
        <taxon>Agaricomycetes</taxon>
        <taxon>Polyporales</taxon>
        <taxon>Meruliaceae</taxon>
        <taxon>Hermanssonia</taxon>
    </lineage>
</organism>
<dbReference type="PRINTS" id="PR00109">
    <property type="entry name" value="TYRKINASE"/>
</dbReference>
<comment type="caution">
    <text evidence="11">The sequence shown here is derived from an EMBL/GenBank/DDBJ whole genome shotgun (WGS) entry which is preliminary data.</text>
</comment>
<dbReference type="PROSITE" id="PS50011">
    <property type="entry name" value="PROTEIN_KINASE_DOM"/>
    <property type="match status" value="1"/>
</dbReference>
<keyword evidence="4 7" id="KW-0547">Nucleotide-binding</keyword>
<feature type="region of interest" description="Disordered" evidence="9">
    <location>
        <begin position="34"/>
        <end position="109"/>
    </location>
</feature>
<protein>
    <recommendedName>
        <fullName evidence="10">Protein kinase domain-containing protein</fullName>
    </recommendedName>
</protein>
<evidence type="ECO:0000256" key="8">
    <source>
        <dbReference type="RuleBase" id="RU000304"/>
    </source>
</evidence>
<dbReference type="InterPro" id="IPR008271">
    <property type="entry name" value="Ser/Thr_kinase_AS"/>
</dbReference>
<evidence type="ECO:0000256" key="1">
    <source>
        <dbReference type="ARBA" id="ARBA00006529"/>
    </source>
</evidence>
<dbReference type="PROSITE" id="PS00107">
    <property type="entry name" value="PROTEIN_KINASE_ATP"/>
    <property type="match status" value="1"/>
</dbReference>
<evidence type="ECO:0000256" key="9">
    <source>
        <dbReference type="SAM" id="MobiDB-lite"/>
    </source>
</evidence>
<evidence type="ECO:0000256" key="4">
    <source>
        <dbReference type="ARBA" id="ARBA00022741"/>
    </source>
</evidence>
<dbReference type="FunFam" id="3.30.200.20:FF:000387">
    <property type="entry name" value="Serine/threonine-protein kinase STE11"/>
    <property type="match status" value="1"/>
</dbReference>
<dbReference type="GO" id="GO:0005524">
    <property type="term" value="F:ATP binding"/>
    <property type="evidence" value="ECO:0007669"/>
    <property type="project" value="UniProtKB-UniRule"/>
</dbReference>
<feature type="domain" description="Protein kinase" evidence="10">
    <location>
        <begin position="120"/>
        <end position="385"/>
    </location>
</feature>
<dbReference type="FunFam" id="1.10.510.10:FF:000334">
    <property type="entry name" value="Serine/threonine-protein kinase STE11"/>
    <property type="match status" value="1"/>
</dbReference>
<sequence>MSNASKRFSLITELRSKRDRSDTASMLTVDEITAEVESRRESIDIKDFEEADGWTAVDSSEADTGSIKEVPEDEYEEEEEEEEEEDEYEEEEDDDADDTVIDEDEPGKAITSHGEKTIKWIKGALIGAGSFGKVYLGMDASTGLLMAVKQVELPTGSAPNEERKKSMLSALEREIELLKDLHHENIVQYHSSSAEDDYLNIFLEYVPGGSVTSLLRNYGAFEEPLVRNWVRQILLGLNYLHERDIIHRDIKGANMLVDNKGGIKISDFGISKKVEDNLMTPGNRAHRPSLQGSVFWMAPEVVKQTAYTQKADIWSVGCLVVEMLTGEHPYPQLSQMQAIFKIGMSSKPTIPADISSDAENFLQRTFELNHEARPSAAELLKHPWIANLPPPLGA</sequence>
<dbReference type="EMBL" id="SGPJ01000069">
    <property type="protein sequence ID" value="THG99778.1"/>
    <property type="molecule type" value="Genomic_DNA"/>
</dbReference>
<feature type="compositionally biased region" description="Basic and acidic residues" evidence="9">
    <location>
        <begin position="36"/>
        <end position="48"/>
    </location>
</feature>
<proteinExistence type="inferred from homology"/>
<evidence type="ECO:0000256" key="6">
    <source>
        <dbReference type="ARBA" id="ARBA00022840"/>
    </source>
</evidence>
<evidence type="ECO:0000256" key="5">
    <source>
        <dbReference type="ARBA" id="ARBA00022777"/>
    </source>
</evidence>
<name>A0A4S4KMN8_9APHY</name>
<dbReference type="SMART" id="SM00220">
    <property type="entry name" value="S_TKc"/>
    <property type="match status" value="1"/>
</dbReference>
<dbReference type="GO" id="GO:0004709">
    <property type="term" value="F:MAP kinase kinase kinase activity"/>
    <property type="evidence" value="ECO:0007669"/>
    <property type="project" value="UniProtKB-ARBA"/>
</dbReference>
<dbReference type="Pfam" id="PF00069">
    <property type="entry name" value="Pkinase"/>
    <property type="match status" value="1"/>
</dbReference>
<reference evidence="11 12" key="1">
    <citation type="submission" date="2019-02" db="EMBL/GenBank/DDBJ databases">
        <title>Genome sequencing of the rare red list fungi Phlebia centrifuga.</title>
        <authorList>
            <person name="Buettner E."/>
            <person name="Kellner H."/>
        </authorList>
    </citation>
    <scope>NUCLEOTIDE SEQUENCE [LARGE SCALE GENOMIC DNA]</scope>
    <source>
        <strain evidence="11 12">DSM 108282</strain>
    </source>
</reference>
<evidence type="ECO:0000256" key="3">
    <source>
        <dbReference type="ARBA" id="ARBA00022679"/>
    </source>
</evidence>
<comment type="similarity">
    <text evidence="1">Belongs to the protein kinase superfamily. STE Ser/Thr protein kinase family. MAP kinase kinase kinase subfamily.</text>
</comment>
<keyword evidence="5" id="KW-0418">Kinase</keyword>
<accession>A0A4S4KMN8</accession>
<evidence type="ECO:0000259" key="10">
    <source>
        <dbReference type="PROSITE" id="PS50011"/>
    </source>
</evidence>
<dbReference type="AlphaFoldDB" id="A0A4S4KMN8"/>
<feature type="binding site" evidence="7">
    <location>
        <position position="149"/>
    </location>
    <ligand>
        <name>ATP</name>
        <dbReference type="ChEBI" id="CHEBI:30616"/>
    </ligand>
</feature>
<dbReference type="PANTHER" id="PTHR11584:SF369">
    <property type="entry name" value="MITOGEN-ACTIVATED PROTEIN KINASE KINASE KINASE 19-RELATED"/>
    <property type="match status" value="1"/>
</dbReference>
<dbReference type="InterPro" id="IPR017441">
    <property type="entry name" value="Protein_kinase_ATP_BS"/>
</dbReference>
<dbReference type="PANTHER" id="PTHR11584">
    <property type="entry name" value="SERINE/THREONINE PROTEIN KINASE"/>
    <property type="match status" value="1"/>
</dbReference>
<evidence type="ECO:0000313" key="11">
    <source>
        <dbReference type="EMBL" id="THG99778.1"/>
    </source>
</evidence>
<dbReference type="InterPro" id="IPR000719">
    <property type="entry name" value="Prot_kinase_dom"/>
</dbReference>
<keyword evidence="12" id="KW-1185">Reference proteome</keyword>
<dbReference type="PROSITE" id="PS00108">
    <property type="entry name" value="PROTEIN_KINASE_ST"/>
    <property type="match status" value="1"/>
</dbReference>
<dbReference type="InterPro" id="IPR011009">
    <property type="entry name" value="Kinase-like_dom_sf"/>
</dbReference>
<dbReference type="Proteomes" id="UP000309038">
    <property type="component" value="Unassembled WGS sequence"/>
</dbReference>
<feature type="compositionally biased region" description="Acidic residues" evidence="9">
    <location>
        <begin position="71"/>
        <end position="105"/>
    </location>
</feature>
<keyword evidence="3" id="KW-0808">Transferase</keyword>
<evidence type="ECO:0000256" key="7">
    <source>
        <dbReference type="PROSITE-ProRule" id="PRU10141"/>
    </source>
</evidence>